<keyword evidence="4" id="KW-1185">Reference proteome</keyword>
<comment type="caution">
    <text evidence="3">The sequence shown here is derived from an EMBL/GenBank/DDBJ whole genome shotgun (WGS) entry which is preliminary data.</text>
</comment>
<protein>
    <submittedName>
        <fullName evidence="3">Uncharacterized protein</fullName>
    </submittedName>
</protein>
<evidence type="ECO:0000313" key="4">
    <source>
        <dbReference type="Proteomes" id="UP000310158"/>
    </source>
</evidence>
<dbReference type="AlphaFoldDB" id="A0A4S4LYE2"/>
<dbReference type="Gene3D" id="2.60.120.260">
    <property type="entry name" value="Galactose-binding domain-like"/>
    <property type="match status" value="1"/>
</dbReference>
<dbReference type="Proteomes" id="UP000310158">
    <property type="component" value="Unassembled WGS sequence"/>
</dbReference>
<feature type="region of interest" description="Disordered" evidence="1">
    <location>
        <begin position="1"/>
        <end position="25"/>
    </location>
</feature>
<evidence type="ECO:0000313" key="3">
    <source>
        <dbReference type="EMBL" id="THH17709.1"/>
    </source>
</evidence>
<evidence type="ECO:0000256" key="2">
    <source>
        <dbReference type="SAM" id="Phobius"/>
    </source>
</evidence>
<reference evidence="3 4" key="1">
    <citation type="submission" date="2019-02" db="EMBL/GenBank/DDBJ databases">
        <title>Genome sequencing of the rare red list fungi Bondarzewia mesenterica.</title>
        <authorList>
            <person name="Buettner E."/>
            <person name="Kellner H."/>
        </authorList>
    </citation>
    <scope>NUCLEOTIDE SEQUENCE [LARGE SCALE GENOMIC DNA]</scope>
    <source>
        <strain evidence="3 4">DSM 108281</strain>
    </source>
</reference>
<gene>
    <name evidence="3" type="ORF">EW146_g3167</name>
</gene>
<feature type="compositionally biased region" description="Polar residues" evidence="1">
    <location>
        <begin position="13"/>
        <end position="25"/>
    </location>
</feature>
<feature type="transmembrane region" description="Helical" evidence="2">
    <location>
        <begin position="316"/>
        <end position="339"/>
    </location>
</feature>
<sequence length="471" mass="50270">MSKVDDTDPRITYTGNWTQQGTTSDFDGTSYATTTSSSVLKFGPFNGTSISIRGIVGPNPPSVNYIVDHRSAGDMRASPSDPPSHQQLLFQTTLEPDIEHTFSLNVLDSGTFDFDFLEIGDDNVSGLGPVSTSLSGSSSSAISKSMFDKLTPFTAIPYSIPIRSFIIQPIPGEPDSLLDEPSISISSTAFVVIVSVANIGRGTITVSTSLSPSSPPSSTRSSPLLAGGIPLSTTTLIAPSTTSLIAPLTTSLIAPSLTRFMSISAASSASVSKPTSVNSATSQISSSSPISSASLTAPTAAPIIPLESSSRHHSRIGWIVGGTLTAMLLLLLLGLCLYIRKRRTTVARSHADIESRKIRTRTPSNFYPMTAVFLAMSRTRPVSIHPFMEICTPAESANVTFDLRAERRLSGSTIVPPESYDNRRDSSFAHSQEFMNKVSRTLDGWRQLAQARRQANTGDARTLVPKLAHNP</sequence>
<keyword evidence="2" id="KW-1133">Transmembrane helix</keyword>
<organism evidence="3 4">
    <name type="scientific">Bondarzewia mesenterica</name>
    <dbReference type="NCBI Taxonomy" id="1095465"/>
    <lineage>
        <taxon>Eukaryota</taxon>
        <taxon>Fungi</taxon>
        <taxon>Dikarya</taxon>
        <taxon>Basidiomycota</taxon>
        <taxon>Agaricomycotina</taxon>
        <taxon>Agaricomycetes</taxon>
        <taxon>Russulales</taxon>
        <taxon>Bondarzewiaceae</taxon>
        <taxon>Bondarzewia</taxon>
    </lineage>
</organism>
<proteinExistence type="predicted"/>
<dbReference type="EMBL" id="SGPL01000100">
    <property type="protein sequence ID" value="THH17709.1"/>
    <property type="molecule type" value="Genomic_DNA"/>
</dbReference>
<feature type="region of interest" description="Disordered" evidence="1">
    <location>
        <begin position="452"/>
        <end position="471"/>
    </location>
</feature>
<evidence type="ECO:0000256" key="1">
    <source>
        <dbReference type="SAM" id="MobiDB-lite"/>
    </source>
</evidence>
<accession>A0A4S4LYE2</accession>
<feature type="region of interest" description="Disordered" evidence="1">
    <location>
        <begin position="273"/>
        <end position="293"/>
    </location>
</feature>
<name>A0A4S4LYE2_9AGAM</name>
<keyword evidence="2" id="KW-0812">Transmembrane</keyword>
<keyword evidence="2" id="KW-0472">Membrane</keyword>
<dbReference type="OrthoDB" id="3265734at2759"/>